<feature type="compositionally biased region" description="Basic and acidic residues" evidence="1">
    <location>
        <begin position="274"/>
        <end position="289"/>
    </location>
</feature>
<feature type="signal peptide" evidence="2">
    <location>
        <begin position="1"/>
        <end position="21"/>
    </location>
</feature>
<name>A0A034WY89_BACDO</name>
<feature type="compositionally biased region" description="Polar residues" evidence="1">
    <location>
        <begin position="243"/>
        <end position="256"/>
    </location>
</feature>
<feature type="chain" id="PRO_5001558496" evidence="2">
    <location>
        <begin position="22"/>
        <end position="313"/>
    </location>
</feature>
<dbReference type="AlphaFoldDB" id="A0A034WY89"/>
<proteinExistence type="predicted"/>
<keyword evidence="2" id="KW-0732">Signal</keyword>
<organism evidence="3">
    <name type="scientific">Bactrocera dorsalis</name>
    <name type="common">Oriental fruit fly</name>
    <name type="synonym">Dacus dorsalis</name>
    <dbReference type="NCBI Taxonomy" id="27457"/>
    <lineage>
        <taxon>Eukaryota</taxon>
        <taxon>Metazoa</taxon>
        <taxon>Ecdysozoa</taxon>
        <taxon>Arthropoda</taxon>
        <taxon>Hexapoda</taxon>
        <taxon>Insecta</taxon>
        <taxon>Pterygota</taxon>
        <taxon>Neoptera</taxon>
        <taxon>Endopterygota</taxon>
        <taxon>Diptera</taxon>
        <taxon>Brachycera</taxon>
        <taxon>Muscomorpha</taxon>
        <taxon>Tephritoidea</taxon>
        <taxon>Tephritidae</taxon>
        <taxon>Bactrocera</taxon>
        <taxon>Bactrocera</taxon>
    </lineage>
</organism>
<protein>
    <submittedName>
        <fullName evidence="3">Uncharacterized protein</fullName>
    </submittedName>
</protein>
<sequence>MKLQSFIMFILWSLSANKVLPFKLSSINPSAFNSIQSLYYLEADTNSKHVEPKEELKRTHRSFLKKFWKDIGLQNPFNDEGCVNCCNNNYNAGEGDIYEKPPTSSDILSFQQLHPLHSLQPFDPLRIFQPFLRSIDFNTNGFNGAGYINNENKCNTPKICEGGNSEVINNNYEMGTSEVTECNNIESHKVKENTDYISDINKNNGPIYSNENGKIYKNSSVKNTYQKIDTPPVKDTDMYTAPPFQNSQQNVYQTSEESNHHYPSLKTQPNVYTNEKKNFPSYDNLKDEPDTTVISSDQSSPCGISPYSALLLS</sequence>
<feature type="compositionally biased region" description="Polar residues" evidence="1">
    <location>
        <begin position="292"/>
        <end position="301"/>
    </location>
</feature>
<reference evidence="3" key="1">
    <citation type="journal article" date="2014" name="BMC Genomics">
        <title>Characterizing the developmental transcriptome of the oriental fruit fly, Bactrocera dorsalis (Diptera: Tephritidae) through comparative genomic analysis with Drosophila melanogaster utilizing modENCODE datasets.</title>
        <authorList>
            <person name="Geib S.M."/>
            <person name="Calla B."/>
            <person name="Hall B."/>
            <person name="Hou S."/>
            <person name="Manoukis N.C."/>
        </authorList>
    </citation>
    <scope>NUCLEOTIDE SEQUENCE</scope>
    <source>
        <strain evidence="3">Punador</strain>
    </source>
</reference>
<dbReference type="EMBL" id="GAKP01000219">
    <property type="protein sequence ID" value="JAC58733.1"/>
    <property type="molecule type" value="Transcribed_RNA"/>
</dbReference>
<feature type="non-terminal residue" evidence="3">
    <location>
        <position position="313"/>
    </location>
</feature>
<evidence type="ECO:0000256" key="1">
    <source>
        <dbReference type="SAM" id="MobiDB-lite"/>
    </source>
</evidence>
<evidence type="ECO:0000256" key="2">
    <source>
        <dbReference type="SAM" id="SignalP"/>
    </source>
</evidence>
<accession>A0A034WY89</accession>
<feature type="region of interest" description="Disordered" evidence="1">
    <location>
        <begin position="229"/>
        <end position="301"/>
    </location>
</feature>
<evidence type="ECO:0000313" key="3">
    <source>
        <dbReference type="EMBL" id="JAC58733.1"/>
    </source>
</evidence>